<dbReference type="EMBL" id="HE613800">
    <property type="protein sequence ID" value="CCE69993.1"/>
    <property type="molecule type" value="Genomic_DNA"/>
</dbReference>
<feature type="domain" description="Radical SAM core" evidence="4">
    <location>
        <begin position="25"/>
        <end position="192"/>
    </location>
</feature>
<dbReference type="STRING" id="272844.PAB0414"/>
<evidence type="ECO:0000256" key="3">
    <source>
        <dbReference type="ARBA" id="ARBA00023014"/>
    </source>
</evidence>
<evidence type="ECO:0000313" key="8">
    <source>
        <dbReference type="Proteomes" id="UP000009139"/>
    </source>
</evidence>
<dbReference type="Pfam" id="PF04055">
    <property type="entry name" value="Radical_SAM"/>
    <property type="match status" value="1"/>
</dbReference>
<evidence type="ECO:0000313" key="7">
    <source>
        <dbReference type="Proteomes" id="UP000000810"/>
    </source>
</evidence>
<name>Q9V128_PYRAB</name>
<proteinExistence type="predicted"/>
<dbReference type="PANTHER" id="PTHR43432">
    <property type="entry name" value="SLR0285 PROTEIN"/>
    <property type="match status" value="1"/>
</dbReference>
<dbReference type="InterPro" id="IPR058240">
    <property type="entry name" value="rSAM_sf"/>
</dbReference>
<accession>Q9V128</accession>
<dbReference type="GO" id="GO:0051536">
    <property type="term" value="F:iron-sulfur cluster binding"/>
    <property type="evidence" value="ECO:0007669"/>
    <property type="project" value="UniProtKB-KW"/>
</dbReference>
<evidence type="ECO:0000256" key="2">
    <source>
        <dbReference type="ARBA" id="ARBA00023004"/>
    </source>
</evidence>
<keyword evidence="1" id="KW-0479">Metal-binding</keyword>
<dbReference type="RefSeq" id="WP_010867725.1">
    <property type="nucleotide sequence ID" value="NC_000868.1"/>
</dbReference>
<gene>
    <name evidence="5" type="ordered locus">PAB0414</name>
</gene>
<dbReference type="Proteomes" id="UP000009139">
    <property type="component" value="Chromosome"/>
</dbReference>
<keyword evidence="7" id="KW-1185">Reference proteome</keyword>
<dbReference type="SFLD" id="SFLDS00029">
    <property type="entry name" value="Radical_SAM"/>
    <property type="match status" value="1"/>
</dbReference>
<dbReference type="Proteomes" id="UP000000810">
    <property type="component" value="Chromosome"/>
</dbReference>
<evidence type="ECO:0000313" key="5">
    <source>
        <dbReference type="EMBL" id="CAB49523.1"/>
    </source>
</evidence>
<dbReference type="SFLD" id="SFLDG01084">
    <property type="entry name" value="Uncharacterised_Radical_SAM_Su"/>
    <property type="match status" value="1"/>
</dbReference>
<reference evidence="6 8" key="5">
    <citation type="journal article" date="2012" name="Curr. Microbiol.">
        <title>Re-annotation of two hyperthermophilic archaea Pyrococcus abyssi GE5 and Pyrococcus furiosus DSM 3638.</title>
        <authorList>
            <person name="Gao J."/>
            <person name="Wang J."/>
        </authorList>
    </citation>
    <scope>GENOME REANNOTATION</scope>
    <source>
        <strain evidence="6">GE5</strain>
        <strain evidence="8">GE5 / Orsay</strain>
    </source>
</reference>
<reference evidence="5" key="1">
    <citation type="submission" date="1999-07" db="EMBL/GenBank/DDBJ databases">
        <authorList>
            <person name="Genoscope"/>
        </authorList>
    </citation>
    <scope>NUCLEOTIDE SEQUENCE</scope>
    <source>
        <strain evidence="5">Orsay</strain>
    </source>
</reference>
<dbReference type="PATRIC" id="fig|272844.11.peg.639"/>
<dbReference type="GO" id="GO:0046872">
    <property type="term" value="F:metal ion binding"/>
    <property type="evidence" value="ECO:0007669"/>
    <property type="project" value="UniProtKB-KW"/>
</dbReference>
<dbReference type="KEGG" id="pab:PAB0414"/>
<reference evidence="5" key="2">
    <citation type="journal article" date="2000" name="J. Mol. Biol.">
        <title>Archaeal homologs of eukaryotic methylation guide small nucleolar RNAs: lessons from the Pyrococcus genomes.</title>
        <authorList>
            <person name="Gaspin C."/>
            <person name="Cavaille J."/>
            <person name="Erauso G."/>
        </authorList>
    </citation>
    <scope>NUCLEOTIDE SEQUENCE</scope>
    <source>
        <strain evidence="5">Orsay</strain>
    </source>
</reference>
<dbReference type="PIR" id="D75180">
    <property type="entry name" value="D75180"/>
</dbReference>
<dbReference type="eggNOG" id="arCOG01290">
    <property type="taxonomic scope" value="Archaea"/>
</dbReference>
<dbReference type="InterPro" id="IPR040086">
    <property type="entry name" value="MJ0683-like"/>
</dbReference>
<reference evidence="5" key="3">
    <citation type="journal article" date="2001" name="Genome Res.">
        <title>Genome evolution at the genus level: comparison of three complete genomes of hyperthermophilic archaea.</title>
        <authorList>
            <person name="Lecompte O."/>
            <person name="Ripp R."/>
            <person name="Puzos-Barbe V."/>
            <person name="Duprat S."/>
            <person name="Heilig R."/>
            <person name="Dietrich J."/>
            <person name="Thierry J.C."/>
            <person name="Poch O."/>
        </authorList>
    </citation>
    <scope>NUCLEOTIDE SEQUENCE</scope>
    <source>
        <strain evidence="5">Orsay</strain>
    </source>
</reference>
<evidence type="ECO:0000256" key="1">
    <source>
        <dbReference type="ARBA" id="ARBA00022723"/>
    </source>
</evidence>
<dbReference type="HOGENOM" id="CLU_736976_0_0_2"/>
<dbReference type="PANTHER" id="PTHR43432:SF4">
    <property type="entry name" value="RADICAL SAM CORE DOMAIN-CONTAINING PROTEIN"/>
    <property type="match status" value="1"/>
</dbReference>
<protein>
    <submittedName>
        <fullName evidence="5">Radical SAM family protein</fullName>
    </submittedName>
</protein>
<keyword evidence="2" id="KW-0408">Iron</keyword>
<reference evidence="5 7" key="4">
    <citation type="journal article" date="2003" name="Mol. Microbiol.">
        <title>An integrated analysis of the genome of the hyperthermophilic archaeon Pyrococcus abyssi.</title>
        <authorList>
            <person name="Cohen G."/>
            <person name="Barbe V."/>
            <person name="Flament D."/>
            <person name="Galperin M."/>
            <person name="Heilig R."/>
            <person name="Ripp R."/>
            <person name="Lecompte O."/>
            <person name="Prieur D."/>
            <person name="Poch O."/>
            <person name="Quellerou J."/>
            <person name="Thierry J.C."/>
            <person name="Van der Oost J."/>
            <person name="Weissenbach J."/>
            <person name="Zivanovic Y."/>
            <person name="Forterre P."/>
        </authorList>
    </citation>
    <scope>NUCLEOTIDE SEQUENCE [LARGE SCALE GENOMIC DNA]</scope>
    <source>
        <strain evidence="7">GE5 / Orsay</strain>
        <strain evidence="5">Orsay</strain>
    </source>
</reference>
<sequence length="389" mass="44611">MRNFIIGTSSHISGLCHSIVRGELFTTCSVGCIYCYARWYRGPHGKPKPIFEVFKLIKSLGEVIREGYPVIPIRFSALSDPFQPPAKITLKALKIALRNEVPVVINTKLIPSERHLKVLEDLASNNLAILQVSIPADKDYKEVKVIEPFAPSIEERFKLVEKASSLGIPVIVRVQPLIPGLGDRNVENFVERVAESGAIMVILEFLRIEKELMPLFSKLFGEENYKSWVSYLPLSQEAPLLQPPLEYRIRVAEIFSRESSKFGLYFSTCKEGLYHLHEPKDVDCCGFKFLGNSTRRPTLWDLFLEVYEKGKARGEDLWVRCEREGLLCRDKLKLYPPWLYKGLRMHEKRLESILKKPRLVEKLVPSLTHDEEEEVFYLKANSTRGSGMK</sequence>
<dbReference type="OrthoDB" id="15538at2157"/>
<organism evidence="5 7">
    <name type="scientific">Pyrococcus abyssi (strain GE5 / Orsay)</name>
    <dbReference type="NCBI Taxonomy" id="272844"/>
    <lineage>
        <taxon>Archaea</taxon>
        <taxon>Methanobacteriati</taxon>
        <taxon>Methanobacteriota</taxon>
        <taxon>Thermococci</taxon>
        <taxon>Thermococcales</taxon>
        <taxon>Thermococcaceae</taxon>
        <taxon>Pyrococcus</taxon>
    </lineage>
</organism>
<keyword evidence="3" id="KW-0411">Iron-sulfur</keyword>
<dbReference type="EMBL" id="AJ248284">
    <property type="protein sequence ID" value="CAB49523.1"/>
    <property type="molecule type" value="Genomic_DNA"/>
</dbReference>
<dbReference type="AlphaFoldDB" id="Q9V128"/>
<evidence type="ECO:0000313" key="6">
    <source>
        <dbReference type="EMBL" id="CCE69993.1"/>
    </source>
</evidence>
<dbReference type="GO" id="GO:0003824">
    <property type="term" value="F:catalytic activity"/>
    <property type="evidence" value="ECO:0007669"/>
    <property type="project" value="InterPro"/>
</dbReference>
<evidence type="ECO:0000259" key="4">
    <source>
        <dbReference type="Pfam" id="PF04055"/>
    </source>
</evidence>
<dbReference type="InterPro" id="IPR007197">
    <property type="entry name" value="rSAM"/>
</dbReference>
<dbReference type="CDD" id="cd01335">
    <property type="entry name" value="Radical_SAM"/>
    <property type="match status" value="1"/>
</dbReference>
<dbReference type="SUPFAM" id="SSF102114">
    <property type="entry name" value="Radical SAM enzymes"/>
    <property type="match status" value="1"/>
</dbReference>
<dbReference type="Gene3D" id="3.80.30.30">
    <property type="match status" value="1"/>
</dbReference>